<keyword evidence="6" id="KW-0677">Repeat</keyword>
<feature type="domain" description="Carbohydrate-binding/sugar hydrolysis" evidence="10">
    <location>
        <begin position="107"/>
        <end position="236"/>
    </location>
</feature>
<evidence type="ECO:0000259" key="10">
    <source>
        <dbReference type="SMART" id="SM00722"/>
    </source>
</evidence>
<organism evidence="11 12">
    <name type="scientific">Abyssobacteria bacterium (strain SURF_5)</name>
    <dbReference type="NCBI Taxonomy" id="2093360"/>
    <lineage>
        <taxon>Bacteria</taxon>
        <taxon>Pseudomonadati</taxon>
        <taxon>Candidatus Hydrogenedentota</taxon>
        <taxon>Candidatus Abyssobacteria</taxon>
    </lineage>
</organism>
<feature type="chain" id="PRO_5017183290" description="Carbohydrate-binding/sugar hydrolysis domain-containing protein" evidence="9">
    <location>
        <begin position="28"/>
        <end position="510"/>
    </location>
</feature>
<sequence>MEGIMHRARRILLVLAVLFLISSPAIATTYYVPDDFSTIQAALDAATGGDIIVVRDGTYTGAGNKNLDFKGKALTLQSENGPETCIIDCEGSGRAFYFHSGEASTSIINGFTFMNGRANYGGSIYCSSSSPTISNCYIRGNAADIDGGGIYCRDSSSPTIGNCTIDGNSALNYNGGGIYCVFSSSPIITNCIFTENWTNHSGGGIHLTAGSSAKISNCIINNNVAHIYHGGGIVCADHSSPTILNCTISGNSASSQGGGIYCRDPSSPIISNCTISDNTAGVTSGGLYSENSSPAVNGCIFWQDAAPTAPEIGLYLFASVTVAFSDIEGGAMAVYADSGSTLDWESGNIDADPLFMGASDYHLSIGSPCIDAGIDIGIYEDIDGDIRPQGEGFDIGADEFVFAPSLLQINLQSPTDGSILSAPPIFTWIADAGESNAYAVDFSLPPLVPFWSTYENMHLIIYDTTWTMPLWMWDRIPSGKRVYWRVRGVDLSLKPLSVIESDEVWSFYKE</sequence>
<keyword evidence="7" id="KW-0472">Membrane</keyword>
<dbReference type="SUPFAM" id="SSF51126">
    <property type="entry name" value="Pectin lyase-like"/>
    <property type="match status" value="1"/>
</dbReference>
<evidence type="ECO:0000256" key="4">
    <source>
        <dbReference type="ARBA" id="ARBA00022525"/>
    </source>
</evidence>
<dbReference type="AlphaFoldDB" id="A0A3A4PB66"/>
<evidence type="ECO:0000256" key="3">
    <source>
        <dbReference type="ARBA" id="ARBA00004613"/>
    </source>
</evidence>
<dbReference type="InterPro" id="IPR059226">
    <property type="entry name" value="Choice_anch_Q_dom"/>
</dbReference>
<dbReference type="NCBIfam" id="NF041518">
    <property type="entry name" value="choice_anch_Q"/>
    <property type="match status" value="1"/>
</dbReference>
<gene>
    <name evidence="11" type="ORF">C4520_00485</name>
</gene>
<dbReference type="GO" id="GO:0005576">
    <property type="term" value="C:extracellular region"/>
    <property type="evidence" value="ECO:0007669"/>
    <property type="project" value="UniProtKB-SubCell"/>
</dbReference>
<dbReference type="PANTHER" id="PTHR11319">
    <property type="entry name" value="G PROTEIN-COUPLED RECEPTOR-RELATED"/>
    <property type="match status" value="1"/>
</dbReference>
<evidence type="ECO:0000256" key="5">
    <source>
        <dbReference type="ARBA" id="ARBA00022729"/>
    </source>
</evidence>
<feature type="signal peptide" evidence="9">
    <location>
        <begin position="1"/>
        <end position="27"/>
    </location>
</feature>
<dbReference type="GO" id="GO:0009279">
    <property type="term" value="C:cell outer membrane"/>
    <property type="evidence" value="ECO:0007669"/>
    <property type="project" value="UniProtKB-SubCell"/>
</dbReference>
<dbReference type="Proteomes" id="UP000265882">
    <property type="component" value="Unassembled WGS sequence"/>
</dbReference>
<evidence type="ECO:0000256" key="8">
    <source>
        <dbReference type="ARBA" id="ARBA00023237"/>
    </source>
</evidence>
<dbReference type="PANTHER" id="PTHR11319:SF35">
    <property type="entry name" value="OUTER MEMBRANE PROTEIN PMPC-RELATED"/>
    <property type="match status" value="1"/>
</dbReference>
<proteinExistence type="predicted"/>
<protein>
    <recommendedName>
        <fullName evidence="10">Carbohydrate-binding/sugar hydrolysis domain-containing protein</fullName>
    </recommendedName>
</protein>
<evidence type="ECO:0000313" key="12">
    <source>
        <dbReference type="Proteomes" id="UP000265882"/>
    </source>
</evidence>
<comment type="subcellular location">
    <subcellularLocation>
        <location evidence="1">Cell envelope</location>
    </subcellularLocation>
    <subcellularLocation>
        <location evidence="2">Cell outer membrane</location>
    </subcellularLocation>
    <subcellularLocation>
        <location evidence="3">Secreted</location>
    </subcellularLocation>
</comment>
<dbReference type="NCBIfam" id="TIGR03804">
    <property type="entry name" value="para_beta_helix"/>
    <property type="match status" value="2"/>
</dbReference>
<dbReference type="InterPro" id="IPR011050">
    <property type="entry name" value="Pectin_lyase_fold/virulence"/>
</dbReference>
<dbReference type="SMART" id="SM00722">
    <property type="entry name" value="CASH"/>
    <property type="match status" value="1"/>
</dbReference>
<dbReference type="Gene3D" id="2.160.20.10">
    <property type="entry name" value="Single-stranded right-handed beta-helix, Pectin lyase-like"/>
    <property type="match status" value="1"/>
</dbReference>
<comment type="caution">
    <text evidence="11">The sequence shown here is derived from an EMBL/GenBank/DDBJ whole genome shotgun (WGS) entry which is preliminary data.</text>
</comment>
<evidence type="ECO:0000256" key="9">
    <source>
        <dbReference type="SAM" id="SignalP"/>
    </source>
</evidence>
<dbReference type="NCBIfam" id="TIGR01376">
    <property type="entry name" value="POMP_repeat"/>
    <property type="match status" value="1"/>
</dbReference>
<dbReference type="Pfam" id="PF02415">
    <property type="entry name" value="Chlam_PMP"/>
    <property type="match status" value="1"/>
</dbReference>
<accession>A0A3A4PB66</accession>
<evidence type="ECO:0000256" key="6">
    <source>
        <dbReference type="ARBA" id="ARBA00022737"/>
    </source>
</evidence>
<dbReference type="InterPro" id="IPR022441">
    <property type="entry name" value="Para_beta_helix_rpt-2"/>
</dbReference>
<reference evidence="11 12" key="1">
    <citation type="journal article" date="2017" name="ISME J.">
        <title>Energy and carbon metabolisms in a deep terrestrial subsurface fluid microbial community.</title>
        <authorList>
            <person name="Momper L."/>
            <person name="Jungbluth S.P."/>
            <person name="Lee M.D."/>
            <person name="Amend J.P."/>
        </authorList>
    </citation>
    <scope>NUCLEOTIDE SEQUENCE [LARGE SCALE GENOMIC DNA]</scope>
    <source>
        <strain evidence="11">SURF_5</strain>
    </source>
</reference>
<dbReference type="Pfam" id="PF13229">
    <property type="entry name" value="Beta_helix"/>
    <property type="match status" value="1"/>
</dbReference>
<dbReference type="InterPro" id="IPR006633">
    <property type="entry name" value="Carb-bd_sugar_hydrolysis-dom"/>
</dbReference>
<dbReference type="SMART" id="SM00710">
    <property type="entry name" value="PbH1"/>
    <property type="match status" value="6"/>
</dbReference>
<evidence type="ECO:0000256" key="1">
    <source>
        <dbReference type="ARBA" id="ARBA00004196"/>
    </source>
</evidence>
<evidence type="ECO:0000256" key="7">
    <source>
        <dbReference type="ARBA" id="ARBA00023136"/>
    </source>
</evidence>
<keyword evidence="5 9" id="KW-0732">Signal</keyword>
<evidence type="ECO:0000313" key="11">
    <source>
        <dbReference type="EMBL" id="RJP26640.1"/>
    </source>
</evidence>
<keyword evidence="8" id="KW-0998">Cell outer membrane</keyword>
<dbReference type="InterPro" id="IPR039448">
    <property type="entry name" value="Beta_helix"/>
</dbReference>
<dbReference type="InterPro" id="IPR012334">
    <property type="entry name" value="Pectin_lyas_fold"/>
</dbReference>
<dbReference type="InterPro" id="IPR003368">
    <property type="entry name" value="POMP_repeat"/>
</dbReference>
<keyword evidence="4" id="KW-0964">Secreted</keyword>
<name>A0A3A4PB66_ABYX5</name>
<dbReference type="InterPro" id="IPR006626">
    <property type="entry name" value="PbH1"/>
</dbReference>
<dbReference type="EMBL" id="QZKU01000005">
    <property type="protein sequence ID" value="RJP26640.1"/>
    <property type="molecule type" value="Genomic_DNA"/>
</dbReference>
<evidence type="ECO:0000256" key="2">
    <source>
        <dbReference type="ARBA" id="ARBA00004442"/>
    </source>
</evidence>